<comment type="caution">
    <text evidence="1">The sequence shown here is derived from an EMBL/GenBank/DDBJ whole genome shotgun (WGS) entry which is preliminary data.</text>
</comment>
<protein>
    <submittedName>
        <fullName evidence="1">Uncharacterized protein</fullName>
    </submittedName>
</protein>
<evidence type="ECO:0000313" key="1">
    <source>
        <dbReference type="EMBL" id="KAI8537749.1"/>
    </source>
</evidence>
<evidence type="ECO:0000313" key="2">
    <source>
        <dbReference type="Proteomes" id="UP001062846"/>
    </source>
</evidence>
<proteinExistence type="predicted"/>
<organism evidence="1 2">
    <name type="scientific">Rhododendron molle</name>
    <name type="common">Chinese azalea</name>
    <name type="synonym">Azalea mollis</name>
    <dbReference type="NCBI Taxonomy" id="49168"/>
    <lineage>
        <taxon>Eukaryota</taxon>
        <taxon>Viridiplantae</taxon>
        <taxon>Streptophyta</taxon>
        <taxon>Embryophyta</taxon>
        <taxon>Tracheophyta</taxon>
        <taxon>Spermatophyta</taxon>
        <taxon>Magnoliopsida</taxon>
        <taxon>eudicotyledons</taxon>
        <taxon>Gunneridae</taxon>
        <taxon>Pentapetalae</taxon>
        <taxon>asterids</taxon>
        <taxon>Ericales</taxon>
        <taxon>Ericaceae</taxon>
        <taxon>Ericoideae</taxon>
        <taxon>Rhodoreae</taxon>
        <taxon>Rhododendron</taxon>
    </lineage>
</organism>
<name>A0ACC0MA29_RHOML</name>
<accession>A0ACC0MA29</accession>
<keyword evidence="2" id="KW-1185">Reference proteome</keyword>
<reference evidence="1" key="1">
    <citation type="submission" date="2022-02" db="EMBL/GenBank/DDBJ databases">
        <title>Plant Genome Project.</title>
        <authorList>
            <person name="Zhang R.-G."/>
        </authorList>
    </citation>
    <scope>NUCLEOTIDE SEQUENCE</scope>
    <source>
        <strain evidence="1">AT1</strain>
    </source>
</reference>
<sequence>MEDGEIVVGEYAKFKGEKELWVQMWFEESGNLNRYSVPASTLRLFMKIIRHFVDLVLSMMGGPLFINLFVKDFCIPGGEVANIRALSTSETGADVLKKL</sequence>
<dbReference type="EMBL" id="CM046396">
    <property type="protein sequence ID" value="KAI8537749.1"/>
    <property type="molecule type" value="Genomic_DNA"/>
</dbReference>
<dbReference type="Proteomes" id="UP001062846">
    <property type="component" value="Chromosome 9"/>
</dbReference>
<gene>
    <name evidence="1" type="ORF">RHMOL_Rhmol09G0049000</name>
</gene>